<protein>
    <submittedName>
        <fullName evidence="1 2">Uncharacterized protein</fullName>
    </submittedName>
</protein>
<dbReference type="Proteomes" id="UP000002051">
    <property type="component" value="Chromosome 5"/>
</dbReference>
<dbReference type="EMBL" id="CM001221">
    <property type="protein sequence ID" value="AES94231.1"/>
    <property type="molecule type" value="Genomic_DNA"/>
</dbReference>
<dbReference type="AlphaFoldDB" id="G7JVZ8"/>
<proteinExistence type="predicted"/>
<reference evidence="1 3" key="2">
    <citation type="journal article" date="2014" name="BMC Genomics">
        <title>An improved genome release (version Mt4.0) for the model legume Medicago truncatula.</title>
        <authorList>
            <person name="Tang H."/>
            <person name="Krishnakumar V."/>
            <person name="Bidwell S."/>
            <person name="Rosen B."/>
            <person name="Chan A."/>
            <person name="Zhou S."/>
            <person name="Gentzbittel L."/>
            <person name="Childs K.L."/>
            <person name="Yandell M."/>
            <person name="Gundlach H."/>
            <person name="Mayer K.F."/>
            <person name="Schwartz D.C."/>
            <person name="Town C.D."/>
        </authorList>
    </citation>
    <scope>GENOME REANNOTATION</scope>
    <source>
        <strain evidence="2 3">cv. Jemalong A17</strain>
    </source>
</reference>
<evidence type="ECO:0000313" key="1">
    <source>
        <dbReference type="EMBL" id="AES94231.1"/>
    </source>
</evidence>
<dbReference type="EnsemblPlants" id="AES94231">
    <property type="protein sequence ID" value="AES94231"/>
    <property type="gene ID" value="MTR_5g012150"/>
</dbReference>
<dbReference type="PaxDb" id="3880-AES94231"/>
<sequence length="56" mass="6963">MFRNHIRVLVAAVRNWCGVQTAQLIREFLFFLLMLPVMLLRWEKKRNEEIDEFFFF</sequence>
<evidence type="ECO:0000313" key="3">
    <source>
        <dbReference type="Proteomes" id="UP000002051"/>
    </source>
</evidence>
<gene>
    <name evidence="1" type="ordered locus">MTR_5g012150</name>
</gene>
<reference evidence="2" key="3">
    <citation type="submission" date="2015-04" db="UniProtKB">
        <authorList>
            <consortium name="EnsemblPlants"/>
        </authorList>
    </citation>
    <scope>IDENTIFICATION</scope>
    <source>
        <strain evidence="2">cv. Jemalong A17</strain>
    </source>
</reference>
<reference evidence="1 3" key="1">
    <citation type="journal article" date="2011" name="Nature">
        <title>The Medicago genome provides insight into the evolution of rhizobial symbioses.</title>
        <authorList>
            <person name="Young N.D."/>
            <person name="Debelle F."/>
            <person name="Oldroyd G.E."/>
            <person name="Geurts R."/>
            <person name="Cannon S.B."/>
            <person name="Udvardi M.K."/>
            <person name="Benedito V.A."/>
            <person name="Mayer K.F."/>
            <person name="Gouzy J."/>
            <person name="Schoof H."/>
            <person name="Van de Peer Y."/>
            <person name="Proost S."/>
            <person name="Cook D.R."/>
            <person name="Meyers B.C."/>
            <person name="Spannagl M."/>
            <person name="Cheung F."/>
            <person name="De Mita S."/>
            <person name="Krishnakumar V."/>
            <person name="Gundlach H."/>
            <person name="Zhou S."/>
            <person name="Mudge J."/>
            <person name="Bharti A.K."/>
            <person name="Murray J.D."/>
            <person name="Naoumkina M.A."/>
            <person name="Rosen B."/>
            <person name="Silverstein K.A."/>
            <person name="Tang H."/>
            <person name="Rombauts S."/>
            <person name="Zhao P.X."/>
            <person name="Zhou P."/>
            <person name="Barbe V."/>
            <person name="Bardou P."/>
            <person name="Bechner M."/>
            <person name="Bellec A."/>
            <person name="Berger A."/>
            <person name="Berges H."/>
            <person name="Bidwell S."/>
            <person name="Bisseling T."/>
            <person name="Choisne N."/>
            <person name="Couloux A."/>
            <person name="Denny R."/>
            <person name="Deshpande S."/>
            <person name="Dai X."/>
            <person name="Doyle J.J."/>
            <person name="Dudez A.M."/>
            <person name="Farmer A.D."/>
            <person name="Fouteau S."/>
            <person name="Franken C."/>
            <person name="Gibelin C."/>
            <person name="Gish J."/>
            <person name="Goldstein S."/>
            <person name="Gonzalez A.J."/>
            <person name="Green P.J."/>
            <person name="Hallab A."/>
            <person name="Hartog M."/>
            <person name="Hua A."/>
            <person name="Humphray S.J."/>
            <person name="Jeong D.H."/>
            <person name="Jing Y."/>
            <person name="Jocker A."/>
            <person name="Kenton S.M."/>
            <person name="Kim D.J."/>
            <person name="Klee K."/>
            <person name="Lai H."/>
            <person name="Lang C."/>
            <person name="Lin S."/>
            <person name="Macmil S.L."/>
            <person name="Magdelenat G."/>
            <person name="Matthews L."/>
            <person name="McCorrison J."/>
            <person name="Monaghan E.L."/>
            <person name="Mun J.H."/>
            <person name="Najar F.Z."/>
            <person name="Nicholson C."/>
            <person name="Noirot C."/>
            <person name="O'Bleness M."/>
            <person name="Paule C.R."/>
            <person name="Poulain J."/>
            <person name="Prion F."/>
            <person name="Qin B."/>
            <person name="Qu C."/>
            <person name="Retzel E.F."/>
            <person name="Riddle C."/>
            <person name="Sallet E."/>
            <person name="Samain S."/>
            <person name="Samson N."/>
            <person name="Sanders I."/>
            <person name="Saurat O."/>
            <person name="Scarpelli C."/>
            <person name="Schiex T."/>
            <person name="Segurens B."/>
            <person name="Severin A.J."/>
            <person name="Sherrier D.J."/>
            <person name="Shi R."/>
            <person name="Sims S."/>
            <person name="Singer S.R."/>
            <person name="Sinharoy S."/>
            <person name="Sterck L."/>
            <person name="Viollet A."/>
            <person name="Wang B.B."/>
            <person name="Wang K."/>
            <person name="Wang M."/>
            <person name="Wang X."/>
            <person name="Warfsmann J."/>
            <person name="Weissenbach J."/>
            <person name="White D.D."/>
            <person name="White J.D."/>
            <person name="Wiley G.B."/>
            <person name="Wincker P."/>
            <person name="Xing Y."/>
            <person name="Yang L."/>
            <person name="Yao Z."/>
            <person name="Ying F."/>
            <person name="Zhai J."/>
            <person name="Zhou L."/>
            <person name="Zuber A."/>
            <person name="Denarie J."/>
            <person name="Dixon R.A."/>
            <person name="May G.D."/>
            <person name="Schwartz D.C."/>
            <person name="Rogers J."/>
            <person name="Quetier F."/>
            <person name="Town C.D."/>
            <person name="Roe B.A."/>
        </authorList>
    </citation>
    <scope>NUCLEOTIDE SEQUENCE [LARGE SCALE GENOMIC DNA]</scope>
    <source>
        <strain evidence="1">A17</strain>
        <strain evidence="2 3">cv. Jemalong A17</strain>
    </source>
</reference>
<dbReference type="HOGENOM" id="CLU_3017290_0_0_1"/>
<evidence type="ECO:0000313" key="2">
    <source>
        <dbReference type="EnsemblPlants" id="AES94231"/>
    </source>
</evidence>
<organism evidence="1 3">
    <name type="scientific">Medicago truncatula</name>
    <name type="common">Barrel medic</name>
    <name type="synonym">Medicago tribuloides</name>
    <dbReference type="NCBI Taxonomy" id="3880"/>
    <lineage>
        <taxon>Eukaryota</taxon>
        <taxon>Viridiplantae</taxon>
        <taxon>Streptophyta</taxon>
        <taxon>Embryophyta</taxon>
        <taxon>Tracheophyta</taxon>
        <taxon>Spermatophyta</taxon>
        <taxon>Magnoliopsida</taxon>
        <taxon>eudicotyledons</taxon>
        <taxon>Gunneridae</taxon>
        <taxon>Pentapetalae</taxon>
        <taxon>rosids</taxon>
        <taxon>fabids</taxon>
        <taxon>Fabales</taxon>
        <taxon>Fabaceae</taxon>
        <taxon>Papilionoideae</taxon>
        <taxon>50 kb inversion clade</taxon>
        <taxon>NPAAA clade</taxon>
        <taxon>Hologalegina</taxon>
        <taxon>IRL clade</taxon>
        <taxon>Trifolieae</taxon>
        <taxon>Medicago</taxon>
    </lineage>
</organism>
<name>G7JVZ8_MEDTR</name>
<keyword evidence="3" id="KW-1185">Reference proteome</keyword>
<accession>G7JVZ8</accession>